<dbReference type="AlphaFoldDB" id="A0A1B6CZT3"/>
<sequence>MHVPDDGRAQQCRPSVSYCGHIHAQLPCVQVRYHGGAGDVHDHTCGHEGRVRLGIVRRVVSQQDFGLMHPDLREPAPQRVHAVVRQLHQHGKQDVLRHRPGERQEEQVHCGRVQKPDGHVQLHDGHMHKHHGRLRVRVQEHGSAVEVLGAPG</sequence>
<organism evidence="1">
    <name type="scientific">Clastoptera arizonana</name>
    <name type="common">Arizona spittle bug</name>
    <dbReference type="NCBI Taxonomy" id="38151"/>
    <lineage>
        <taxon>Eukaryota</taxon>
        <taxon>Metazoa</taxon>
        <taxon>Ecdysozoa</taxon>
        <taxon>Arthropoda</taxon>
        <taxon>Hexapoda</taxon>
        <taxon>Insecta</taxon>
        <taxon>Pterygota</taxon>
        <taxon>Neoptera</taxon>
        <taxon>Paraneoptera</taxon>
        <taxon>Hemiptera</taxon>
        <taxon>Auchenorrhyncha</taxon>
        <taxon>Cercopoidea</taxon>
        <taxon>Clastopteridae</taxon>
        <taxon>Clastoptera</taxon>
    </lineage>
</organism>
<evidence type="ECO:0000313" key="1">
    <source>
        <dbReference type="EMBL" id="JAS18904.1"/>
    </source>
</evidence>
<gene>
    <name evidence="1" type="ORF">g.10271</name>
</gene>
<accession>A0A1B6CZT3</accession>
<dbReference type="EMBL" id="GEDC01018394">
    <property type="protein sequence ID" value="JAS18904.1"/>
    <property type="molecule type" value="Transcribed_RNA"/>
</dbReference>
<name>A0A1B6CZT3_9HEMI</name>
<protein>
    <submittedName>
        <fullName evidence="1">Uncharacterized protein</fullName>
    </submittedName>
</protein>
<reference evidence="1" key="1">
    <citation type="submission" date="2015-12" db="EMBL/GenBank/DDBJ databases">
        <title>De novo transcriptome assembly of four potential Pierce s Disease insect vectors from Arizona vineyards.</title>
        <authorList>
            <person name="Tassone E.E."/>
        </authorList>
    </citation>
    <scope>NUCLEOTIDE SEQUENCE</scope>
</reference>
<proteinExistence type="predicted"/>